<dbReference type="PANTHER" id="PTHR13285:SF18">
    <property type="entry name" value="PROTEIN-CYSTEINE N-PALMITOYLTRANSFERASE RASP"/>
    <property type="match status" value="1"/>
</dbReference>
<feature type="transmembrane region" description="Helical" evidence="7">
    <location>
        <begin position="486"/>
        <end position="508"/>
    </location>
</feature>
<sequence>MTSSMRNGSEVYSRRHRRDNLLQEKYRNNNGSEELGQGDDGTVRKKGTKGNQRTTTCEDEEFANVSTWYLVVIAVVRLLACVGWGWGILYATYHVYMAAERHLPFQREPDINPGIFSEQLGRGRDSSDYEWVTFSPLLWTKLIIANLTYQLLKLLFSNYQQVLFTLDNGQSENCLYIFIVASAWSLSRGVSFCMDVWDRPDNNKLSVQSLFYFEQYVFYLPLSHCGPLITYEHFENEIIFKKFRSKFTHNFFEIGKKIFKLLLTTVLIELIYHYLYFRAVALTISLISKLNIWAICGTVYWLGQIFTLKYKVLYGLPSSLAEFDGLTMYPLISCPAYIHRYSVLWKDFDRGLYTFMVKYIYCPSIQKFNSLDPSNIVPSDLKKLAASFITFCYVFIWHSTSFDVLVWTAFNFLGITFERFGSLIKRKMDHAQKLRPISWDFLIEPLICVPLAGMSILNSSIFCGTYDAAEAFYNKLSSTWTARYNYHIGICFFLYCFTHVGVTVRTWVPFSKAISKRLIFNR</sequence>
<dbReference type="Proteomes" id="UP000198287">
    <property type="component" value="Unassembled WGS sequence"/>
</dbReference>
<dbReference type="GO" id="GO:0005783">
    <property type="term" value="C:endoplasmic reticulum"/>
    <property type="evidence" value="ECO:0007669"/>
    <property type="project" value="TreeGrafter"/>
</dbReference>
<evidence type="ECO:0000313" key="9">
    <source>
        <dbReference type="Proteomes" id="UP000198287"/>
    </source>
</evidence>
<dbReference type="InterPro" id="IPR051085">
    <property type="entry name" value="MB_O-acyltransferase"/>
</dbReference>
<dbReference type="GO" id="GO:0016020">
    <property type="term" value="C:membrane"/>
    <property type="evidence" value="ECO:0007669"/>
    <property type="project" value="UniProtKB-SubCell"/>
</dbReference>
<dbReference type="Pfam" id="PF03062">
    <property type="entry name" value="MBOAT"/>
    <property type="match status" value="1"/>
</dbReference>
<evidence type="ECO:0000256" key="5">
    <source>
        <dbReference type="ARBA" id="ARBA00038268"/>
    </source>
</evidence>
<keyword evidence="4 7" id="KW-0472">Membrane</keyword>
<feature type="transmembrane region" description="Helical" evidence="7">
    <location>
        <begin position="258"/>
        <end position="275"/>
    </location>
</feature>
<comment type="caution">
    <text evidence="8">The sequence shown here is derived from an EMBL/GenBank/DDBJ whole genome shotgun (WGS) entry which is preliminary data.</text>
</comment>
<organism evidence="8 9">
    <name type="scientific">Folsomia candida</name>
    <name type="common">Springtail</name>
    <dbReference type="NCBI Taxonomy" id="158441"/>
    <lineage>
        <taxon>Eukaryota</taxon>
        <taxon>Metazoa</taxon>
        <taxon>Ecdysozoa</taxon>
        <taxon>Arthropoda</taxon>
        <taxon>Hexapoda</taxon>
        <taxon>Collembola</taxon>
        <taxon>Entomobryomorpha</taxon>
        <taxon>Isotomoidea</taxon>
        <taxon>Isotomidae</taxon>
        <taxon>Proisotominae</taxon>
        <taxon>Folsomia</taxon>
    </lineage>
</organism>
<dbReference type="AlphaFoldDB" id="A0A226EV02"/>
<dbReference type="STRING" id="158441.A0A226EV02"/>
<reference evidence="8 9" key="1">
    <citation type="submission" date="2015-12" db="EMBL/GenBank/DDBJ databases">
        <title>The genome of Folsomia candida.</title>
        <authorList>
            <person name="Faddeeva A."/>
            <person name="Derks M.F."/>
            <person name="Anvar Y."/>
            <person name="Smit S."/>
            <person name="Van Straalen N."/>
            <person name="Roelofs D."/>
        </authorList>
    </citation>
    <scope>NUCLEOTIDE SEQUENCE [LARGE SCALE GENOMIC DNA]</scope>
    <source>
        <strain evidence="8 9">VU population</strain>
        <tissue evidence="8">Whole body</tissue>
    </source>
</reference>
<keyword evidence="3 7" id="KW-1133">Transmembrane helix</keyword>
<name>A0A226EV02_FOLCA</name>
<evidence type="ECO:0000256" key="6">
    <source>
        <dbReference type="SAM" id="MobiDB-lite"/>
    </source>
</evidence>
<feature type="region of interest" description="Disordered" evidence="6">
    <location>
        <begin position="22"/>
        <end position="55"/>
    </location>
</feature>
<proteinExistence type="inferred from homology"/>
<comment type="similarity">
    <text evidence="5">Belongs to the membrane-bound acyltransferase family. HHAT subfamily.</text>
</comment>
<evidence type="ECO:0000256" key="2">
    <source>
        <dbReference type="ARBA" id="ARBA00022692"/>
    </source>
</evidence>
<evidence type="ECO:0000256" key="4">
    <source>
        <dbReference type="ARBA" id="ARBA00023136"/>
    </source>
</evidence>
<evidence type="ECO:0000313" key="8">
    <source>
        <dbReference type="EMBL" id="OXA60436.1"/>
    </source>
</evidence>
<evidence type="ECO:0000256" key="7">
    <source>
        <dbReference type="SAM" id="Phobius"/>
    </source>
</evidence>
<feature type="transmembrane region" description="Helical" evidence="7">
    <location>
        <begin position="281"/>
        <end position="302"/>
    </location>
</feature>
<keyword evidence="9" id="KW-1185">Reference proteome</keyword>
<dbReference type="OrthoDB" id="420606at2759"/>
<dbReference type="GO" id="GO:0016409">
    <property type="term" value="F:palmitoyltransferase activity"/>
    <property type="evidence" value="ECO:0007669"/>
    <property type="project" value="TreeGrafter"/>
</dbReference>
<dbReference type="InterPro" id="IPR004299">
    <property type="entry name" value="MBOAT_fam"/>
</dbReference>
<keyword evidence="2 7" id="KW-0812">Transmembrane</keyword>
<accession>A0A226EV02</accession>
<keyword evidence="8" id="KW-0808">Transferase</keyword>
<feature type="transmembrane region" description="Helical" evidence="7">
    <location>
        <begin position="441"/>
        <end position="466"/>
    </location>
</feature>
<dbReference type="PANTHER" id="PTHR13285">
    <property type="entry name" value="ACYLTRANSFERASE"/>
    <property type="match status" value="1"/>
</dbReference>
<comment type="subcellular location">
    <subcellularLocation>
        <location evidence="1">Membrane</location>
        <topology evidence="1">Multi-pass membrane protein</topology>
    </subcellularLocation>
</comment>
<gene>
    <name evidence="8" type="ORF">Fcan01_05229</name>
</gene>
<evidence type="ECO:0000256" key="1">
    <source>
        <dbReference type="ARBA" id="ARBA00004141"/>
    </source>
</evidence>
<evidence type="ECO:0000256" key="3">
    <source>
        <dbReference type="ARBA" id="ARBA00022989"/>
    </source>
</evidence>
<protein>
    <submittedName>
        <fullName evidence="8">Protein-cysteine N-palmitoyltransferase HHAT</fullName>
    </submittedName>
</protein>
<feature type="transmembrane region" description="Helical" evidence="7">
    <location>
        <begin position="68"/>
        <end position="93"/>
    </location>
</feature>
<dbReference type="EMBL" id="LNIX01000002">
    <property type="protein sequence ID" value="OXA60436.1"/>
    <property type="molecule type" value="Genomic_DNA"/>
</dbReference>